<dbReference type="SUPFAM" id="SSF102588">
    <property type="entry name" value="LmbE-like"/>
    <property type="match status" value="1"/>
</dbReference>
<comment type="caution">
    <text evidence="2">The sequence shown here is derived from an EMBL/GenBank/DDBJ whole genome shotgun (WGS) entry which is preliminary data.</text>
</comment>
<dbReference type="Proteomes" id="UP001165042">
    <property type="component" value="Unassembled WGS sequence"/>
</dbReference>
<keyword evidence="1" id="KW-0862">Zinc</keyword>
<organism evidence="2 3">
    <name type="scientific">Actinokineospora globicatena</name>
    <dbReference type="NCBI Taxonomy" id="103729"/>
    <lineage>
        <taxon>Bacteria</taxon>
        <taxon>Bacillati</taxon>
        <taxon>Actinomycetota</taxon>
        <taxon>Actinomycetes</taxon>
        <taxon>Pseudonocardiales</taxon>
        <taxon>Pseudonocardiaceae</taxon>
        <taxon>Actinokineospora</taxon>
    </lineage>
</organism>
<proteinExistence type="predicted"/>
<evidence type="ECO:0000256" key="1">
    <source>
        <dbReference type="ARBA" id="ARBA00022833"/>
    </source>
</evidence>
<protein>
    <submittedName>
        <fullName evidence="2">GlcNAc-PI de-N-acetylase</fullName>
    </submittedName>
</protein>
<dbReference type="AlphaFoldDB" id="A0A9W6V980"/>
<dbReference type="Gene3D" id="3.40.50.10320">
    <property type="entry name" value="LmbE-like"/>
    <property type="match status" value="1"/>
</dbReference>
<dbReference type="PANTHER" id="PTHR12993:SF11">
    <property type="entry name" value="N-ACETYLGLUCOSAMINYL-PHOSPHATIDYLINOSITOL DE-N-ACETYLASE"/>
    <property type="match status" value="1"/>
</dbReference>
<dbReference type="Pfam" id="PF02585">
    <property type="entry name" value="PIG-L"/>
    <property type="match status" value="1"/>
</dbReference>
<dbReference type="InterPro" id="IPR024078">
    <property type="entry name" value="LmbE-like_dom_sf"/>
</dbReference>
<evidence type="ECO:0000313" key="2">
    <source>
        <dbReference type="EMBL" id="GLW93062.1"/>
    </source>
</evidence>
<keyword evidence="3" id="KW-1185">Reference proteome</keyword>
<gene>
    <name evidence="2" type="ORF">Aglo03_38780</name>
</gene>
<dbReference type="EMBL" id="BSSD01000005">
    <property type="protein sequence ID" value="GLW93062.1"/>
    <property type="molecule type" value="Genomic_DNA"/>
</dbReference>
<accession>A0A9W6V980</accession>
<dbReference type="RefSeq" id="WP_285611447.1">
    <property type="nucleotide sequence ID" value="NZ_BSSD01000005.1"/>
</dbReference>
<dbReference type="InterPro" id="IPR003737">
    <property type="entry name" value="GlcNAc_PI_deacetylase-related"/>
</dbReference>
<evidence type="ECO:0000313" key="3">
    <source>
        <dbReference type="Proteomes" id="UP001165042"/>
    </source>
</evidence>
<dbReference type="GO" id="GO:0016137">
    <property type="term" value="P:glycoside metabolic process"/>
    <property type="evidence" value="ECO:0007669"/>
    <property type="project" value="UniProtKB-ARBA"/>
</dbReference>
<name>A0A9W6V980_9PSEU</name>
<sequence length="271" mass="28953">MATLVTFHAHPDDECINCGGVMRKAADEGHRVVLVVATRGELGEVDDGFLAPGEDLTTRRVAETHAAAEILGVSRVEFLGYTDSGMMGEPSNDTPGTFWTASVDEAAERLAKILVEESADVLTTYDDNGGYGHPDHIQVHRVGRRAAELAGTARVYQATANRDDVRKHMGAAAAADAEAAAAQGIEAPESFGPPEEWEIGKPLEELTARVDVRAYVAAKRAAMRAHASQISEESFFLSMPDPVFAEAFGVEWFIREGAGPGITETDIMAGL</sequence>
<dbReference type="PANTHER" id="PTHR12993">
    <property type="entry name" value="N-ACETYLGLUCOSAMINYL-PHOSPHATIDYLINOSITOL DE-N-ACETYLASE-RELATED"/>
    <property type="match status" value="1"/>
</dbReference>
<dbReference type="GO" id="GO:0016811">
    <property type="term" value="F:hydrolase activity, acting on carbon-nitrogen (but not peptide) bonds, in linear amides"/>
    <property type="evidence" value="ECO:0007669"/>
    <property type="project" value="TreeGrafter"/>
</dbReference>
<reference evidence="2" key="1">
    <citation type="submission" date="2023-02" db="EMBL/GenBank/DDBJ databases">
        <title>Actinokineospora globicatena NBRC 15670.</title>
        <authorList>
            <person name="Ichikawa N."/>
            <person name="Sato H."/>
            <person name="Tonouchi N."/>
        </authorList>
    </citation>
    <scope>NUCLEOTIDE SEQUENCE</scope>
    <source>
        <strain evidence="2">NBRC 15670</strain>
    </source>
</reference>